<dbReference type="InterPro" id="IPR036259">
    <property type="entry name" value="MFS_trans_sf"/>
</dbReference>
<dbReference type="PANTHER" id="PTHR23502">
    <property type="entry name" value="MAJOR FACILITATOR SUPERFAMILY"/>
    <property type="match status" value="1"/>
</dbReference>
<feature type="transmembrane region" description="Helical" evidence="8">
    <location>
        <begin position="403"/>
        <end position="423"/>
    </location>
</feature>
<organism evidence="9 10">
    <name type="scientific">Sphaerobolus stellatus (strain SS14)</name>
    <dbReference type="NCBI Taxonomy" id="990650"/>
    <lineage>
        <taxon>Eukaryota</taxon>
        <taxon>Fungi</taxon>
        <taxon>Dikarya</taxon>
        <taxon>Basidiomycota</taxon>
        <taxon>Agaricomycotina</taxon>
        <taxon>Agaricomycetes</taxon>
        <taxon>Phallomycetidae</taxon>
        <taxon>Geastrales</taxon>
        <taxon>Sphaerobolaceae</taxon>
        <taxon>Sphaerobolus</taxon>
    </lineage>
</organism>
<evidence type="ECO:0000313" key="10">
    <source>
        <dbReference type="Proteomes" id="UP000054279"/>
    </source>
</evidence>
<comment type="subcellular location">
    <subcellularLocation>
        <location evidence="1">Cell membrane</location>
        <topology evidence="1">Multi-pass membrane protein</topology>
    </subcellularLocation>
</comment>
<feature type="transmembrane region" description="Helical" evidence="8">
    <location>
        <begin position="120"/>
        <end position="138"/>
    </location>
</feature>
<feature type="transmembrane region" description="Helical" evidence="8">
    <location>
        <begin position="217"/>
        <end position="241"/>
    </location>
</feature>
<evidence type="ECO:0000256" key="2">
    <source>
        <dbReference type="ARBA" id="ARBA00022448"/>
    </source>
</evidence>
<dbReference type="Pfam" id="PF07690">
    <property type="entry name" value="MFS_1"/>
    <property type="match status" value="1"/>
</dbReference>
<keyword evidence="5 8" id="KW-1133">Transmembrane helix</keyword>
<dbReference type="Proteomes" id="UP000054279">
    <property type="component" value="Unassembled WGS sequence"/>
</dbReference>
<evidence type="ECO:0000256" key="8">
    <source>
        <dbReference type="SAM" id="Phobius"/>
    </source>
</evidence>
<proteinExistence type="predicted"/>
<keyword evidence="10" id="KW-1185">Reference proteome</keyword>
<dbReference type="OrthoDB" id="9986881at2759"/>
<evidence type="ECO:0008006" key="11">
    <source>
        <dbReference type="Google" id="ProtNLM"/>
    </source>
</evidence>
<evidence type="ECO:0000256" key="6">
    <source>
        <dbReference type="ARBA" id="ARBA00023136"/>
    </source>
</evidence>
<feature type="transmembrane region" description="Helical" evidence="8">
    <location>
        <begin position="36"/>
        <end position="58"/>
    </location>
</feature>
<evidence type="ECO:0000313" key="9">
    <source>
        <dbReference type="EMBL" id="KIJ30326.1"/>
    </source>
</evidence>
<dbReference type="InterPro" id="IPR011701">
    <property type="entry name" value="MFS"/>
</dbReference>
<evidence type="ECO:0000256" key="7">
    <source>
        <dbReference type="SAM" id="MobiDB-lite"/>
    </source>
</evidence>
<evidence type="ECO:0000256" key="5">
    <source>
        <dbReference type="ARBA" id="ARBA00022989"/>
    </source>
</evidence>
<feature type="region of interest" description="Disordered" evidence="7">
    <location>
        <begin position="500"/>
        <end position="561"/>
    </location>
</feature>
<dbReference type="EMBL" id="KN837264">
    <property type="protein sequence ID" value="KIJ30326.1"/>
    <property type="molecule type" value="Genomic_DNA"/>
</dbReference>
<dbReference type="GO" id="GO:0022857">
    <property type="term" value="F:transmembrane transporter activity"/>
    <property type="evidence" value="ECO:0007669"/>
    <property type="project" value="InterPro"/>
</dbReference>
<feature type="transmembrane region" description="Helical" evidence="8">
    <location>
        <begin position="465"/>
        <end position="483"/>
    </location>
</feature>
<feature type="transmembrane region" description="Helical" evidence="8">
    <location>
        <begin position="372"/>
        <end position="391"/>
    </location>
</feature>
<keyword evidence="4 8" id="KW-0812">Transmembrane</keyword>
<feature type="transmembrane region" description="Helical" evidence="8">
    <location>
        <begin position="430"/>
        <end position="453"/>
    </location>
</feature>
<gene>
    <name evidence="9" type="ORF">M422DRAFT_268192</name>
</gene>
<feature type="transmembrane region" description="Helical" evidence="8">
    <location>
        <begin position="180"/>
        <end position="205"/>
    </location>
</feature>
<evidence type="ECO:0000256" key="3">
    <source>
        <dbReference type="ARBA" id="ARBA00022475"/>
    </source>
</evidence>
<evidence type="ECO:0000256" key="1">
    <source>
        <dbReference type="ARBA" id="ARBA00004651"/>
    </source>
</evidence>
<feature type="transmembrane region" description="Helical" evidence="8">
    <location>
        <begin position="144"/>
        <end position="168"/>
    </location>
</feature>
<keyword evidence="2" id="KW-0813">Transport</keyword>
<feature type="transmembrane region" description="Helical" evidence="8">
    <location>
        <begin position="70"/>
        <end position="91"/>
    </location>
</feature>
<name>A0A0C9UY66_SPHS4</name>
<dbReference type="Gene3D" id="1.20.1250.20">
    <property type="entry name" value="MFS general substrate transporter like domains"/>
    <property type="match status" value="1"/>
</dbReference>
<keyword evidence="6 8" id="KW-0472">Membrane</keyword>
<sequence length="561" mass="62140">MEHMNKKINSSAVDVVVFQSNDPENPKYWSRAKKRMIMLTICLLLFAAVIGSSLWAPAQFQIIEKYGVDSTVSSLGLSLYILGFAFGPLICKGYDILTTTFHFFDISLPGPLSEMYGRRIFFLFGWPLLIACAAPSAWADDIAVIILFRFFAGFFSGIPLGLGQAVTVDMFSEVDLQAQGVAASLFTFSAFSAPVVGPVIGFFIADRVPNELWCLRVFFFMLIGFAPLLFFLPETHLPTILAKRAKNLRKAGNPRAYAQHELSTKSPGKLLRIALLNLTLTDMLVTEPIVAGASFWMSLSYGILYFSLEAYPVIFIEQHHFPIQLGGLPFIPIVIGMLCAVVPYIPVTNFFIHLKLPRWMGDAGPETPEARLKLALFSCICLPVSILWLAWTSGSETHWIAPTLAGALFGYANIIIFFTFITYINNCYTLYTASAAAATAFSRSLIGFAFPLFSNKVLVGLGEVLSIFGFAGIALLPVPIIYLRYGPRLRERSPYIQESSRVTAQMHHDGNEKQGSPTVQNEDNERYSESGDYRSTLVQNANEKRDSTDSTSSTVITLEQV</sequence>
<feature type="transmembrane region" description="Helical" evidence="8">
    <location>
        <begin position="328"/>
        <end position="352"/>
    </location>
</feature>
<accession>A0A0C9UY66</accession>
<dbReference type="GO" id="GO:0005886">
    <property type="term" value="C:plasma membrane"/>
    <property type="evidence" value="ECO:0007669"/>
    <property type="project" value="UniProtKB-SubCell"/>
</dbReference>
<feature type="compositionally biased region" description="Basic and acidic residues" evidence="7">
    <location>
        <begin position="523"/>
        <end position="532"/>
    </location>
</feature>
<protein>
    <recommendedName>
        <fullName evidence="11">Major facilitator superfamily (MFS) profile domain-containing protein</fullName>
    </recommendedName>
</protein>
<reference evidence="9 10" key="1">
    <citation type="submission" date="2014-06" db="EMBL/GenBank/DDBJ databases">
        <title>Evolutionary Origins and Diversification of the Mycorrhizal Mutualists.</title>
        <authorList>
            <consortium name="DOE Joint Genome Institute"/>
            <consortium name="Mycorrhizal Genomics Consortium"/>
            <person name="Kohler A."/>
            <person name="Kuo A."/>
            <person name="Nagy L.G."/>
            <person name="Floudas D."/>
            <person name="Copeland A."/>
            <person name="Barry K.W."/>
            <person name="Cichocki N."/>
            <person name="Veneault-Fourrey C."/>
            <person name="LaButti K."/>
            <person name="Lindquist E.A."/>
            <person name="Lipzen A."/>
            <person name="Lundell T."/>
            <person name="Morin E."/>
            <person name="Murat C."/>
            <person name="Riley R."/>
            <person name="Ohm R."/>
            <person name="Sun H."/>
            <person name="Tunlid A."/>
            <person name="Henrissat B."/>
            <person name="Grigoriev I.V."/>
            <person name="Hibbett D.S."/>
            <person name="Martin F."/>
        </authorList>
    </citation>
    <scope>NUCLEOTIDE SEQUENCE [LARGE SCALE GENOMIC DNA]</scope>
    <source>
        <strain evidence="9 10">SS14</strain>
    </source>
</reference>
<dbReference type="AlphaFoldDB" id="A0A0C9UY66"/>
<dbReference type="SUPFAM" id="SSF103473">
    <property type="entry name" value="MFS general substrate transporter"/>
    <property type="match status" value="1"/>
</dbReference>
<dbReference type="HOGENOM" id="CLU_008455_11_6_1"/>
<keyword evidence="3" id="KW-1003">Cell membrane</keyword>
<evidence type="ECO:0000256" key="4">
    <source>
        <dbReference type="ARBA" id="ARBA00022692"/>
    </source>
</evidence>
<dbReference type="PANTHER" id="PTHR23502:SF186">
    <property type="entry name" value="MAJOR FACILITATOR SUPERFAMILY (MFS) PROFILE DOMAIN-CONTAINING PROTEIN"/>
    <property type="match status" value="1"/>
</dbReference>